<dbReference type="VEuPathDB" id="FungiDB:PPTG_05679"/>
<dbReference type="EMBL" id="KI682887">
    <property type="protein sequence ID" value="ETL79946.1"/>
    <property type="molecule type" value="Genomic_DNA"/>
</dbReference>
<gene>
    <name evidence="2" type="ORF">L914_19546</name>
    <name evidence="1" type="ORF">L917_19511</name>
</gene>
<accession>W2K445</accession>
<protein>
    <submittedName>
        <fullName evidence="1">Uncharacterized protein</fullName>
    </submittedName>
</protein>
<reference evidence="1" key="1">
    <citation type="submission" date="2013-11" db="EMBL/GenBank/DDBJ databases">
        <title>The Genome Sequence of Phytophthora parasitica CHvinca01.</title>
        <authorList>
            <consortium name="The Broad Institute Genomics Platform"/>
            <person name="Russ C."/>
            <person name="Tyler B."/>
            <person name="Panabieres F."/>
            <person name="Shan W."/>
            <person name="Tripathy S."/>
            <person name="Grunwald N."/>
            <person name="Machado M."/>
            <person name="Johnson C.S."/>
            <person name="Arredondo F."/>
            <person name="Hong C."/>
            <person name="Coffey M."/>
            <person name="Young S.K."/>
            <person name="Zeng Q."/>
            <person name="Gargeya S."/>
            <person name="Fitzgerald M."/>
            <person name="Abouelleil A."/>
            <person name="Alvarado L."/>
            <person name="Chapman S.B."/>
            <person name="Gainer-Dewar J."/>
            <person name="Goldberg J."/>
            <person name="Griggs A."/>
            <person name="Gujja S."/>
            <person name="Hansen M."/>
            <person name="Howarth C."/>
            <person name="Imamovic A."/>
            <person name="Ireland A."/>
            <person name="Larimer J."/>
            <person name="McCowan C."/>
            <person name="Murphy C."/>
            <person name="Pearson M."/>
            <person name="Poon T.W."/>
            <person name="Priest M."/>
            <person name="Roberts A."/>
            <person name="Saif S."/>
            <person name="Shea T."/>
            <person name="Sykes S."/>
            <person name="Wortman J."/>
            <person name="Nusbaum C."/>
            <person name="Birren B."/>
        </authorList>
    </citation>
    <scope>NUCLEOTIDE SEQUENCE [LARGE SCALE GENOMIC DNA]</scope>
    <source>
        <strain evidence="1">CHvinca01</strain>
    </source>
</reference>
<dbReference type="AlphaFoldDB" id="W2K445"/>
<name>W2K445_PHYNI</name>
<evidence type="ECO:0000313" key="1">
    <source>
        <dbReference type="EMBL" id="ETL79946.1"/>
    </source>
</evidence>
<dbReference type="OrthoDB" id="129588at2759"/>
<dbReference type="Proteomes" id="UP000054423">
    <property type="component" value="Unassembled WGS sequence"/>
</dbReference>
<proteinExistence type="predicted"/>
<evidence type="ECO:0000313" key="2">
    <source>
        <dbReference type="EMBL" id="ETM33190.1"/>
    </source>
</evidence>
<dbReference type="EMBL" id="KI696109">
    <property type="protein sequence ID" value="ETM33190.1"/>
    <property type="molecule type" value="Genomic_DNA"/>
</dbReference>
<organism evidence="1">
    <name type="scientific">Phytophthora nicotianae</name>
    <name type="common">Potato buckeye rot agent</name>
    <name type="synonym">Phytophthora parasitica</name>
    <dbReference type="NCBI Taxonomy" id="4792"/>
    <lineage>
        <taxon>Eukaryota</taxon>
        <taxon>Sar</taxon>
        <taxon>Stramenopiles</taxon>
        <taxon>Oomycota</taxon>
        <taxon>Peronosporomycetes</taxon>
        <taxon>Peronosporales</taxon>
        <taxon>Peronosporaceae</taxon>
        <taxon>Phytophthora</taxon>
    </lineage>
</organism>
<sequence>MQDLTDIENAARYSTVAKMFLAPVRKCRNDLVEYYSRENCDALEDMPNYVVLIERHRGVQANKLLPYLLTLLRKFICDCADYQLRQGVLGEEPRMGSEWVRFSDIGNKLADWMQILWRTDAKCSNVDALLVSSHYREFEARFSGRLPAVLHEYVFFIYVNDCIEVIYFNIMVTGARVR</sequence>
<reference evidence="2" key="2">
    <citation type="submission" date="2013-11" db="EMBL/GenBank/DDBJ databases">
        <title>The Genome Sequence of Phytophthora parasitica IAC_01/95.</title>
        <authorList>
            <consortium name="The Broad Institute Genomics Platform"/>
            <person name="Russ C."/>
            <person name="Tyler B."/>
            <person name="Panabieres F."/>
            <person name="Shan W."/>
            <person name="Tripathy S."/>
            <person name="Grunwald N."/>
            <person name="Machado M."/>
            <person name="Johnson C.S."/>
            <person name="Arredondo F."/>
            <person name="Hong C."/>
            <person name="Coffey M."/>
            <person name="Young S.K."/>
            <person name="Zeng Q."/>
            <person name="Gargeya S."/>
            <person name="Fitzgerald M."/>
            <person name="Abouelleil A."/>
            <person name="Alvarado L."/>
            <person name="Chapman S.B."/>
            <person name="Gainer-Dewar J."/>
            <person name="Goldberg J."/>
            <person name="Griggs A."/>
            <person name="Gujja S."/>
            <person name="Hansen M."/>
            <person name="Howarth C."/>
            <person name="Imamovic A."/>
            <person name="Ireland A."/>
            <person name="Larimer J."/>
            <person name="McCowan C."/>
            <person name="Murphy C."/>
            <person name="Pearson M."/>
            <person name="Poon T.W."/>
            <person name="Priest M."/>
            <person name="Roberts A."/>
            <person name="Saif S."/>
            <person name="Shea T."/>
            <person name="Sykes S."/>
            <person name="Wortman J."/>
            <person name="Nusbaum C."/>
            <person name="Birren B."/>
        </authorList>
    </citation>
    <scope>NUCLEOTIDE SEQUENCE [LARGE SCALE GENOMIC DNA]</scope>
    <source>
        <strain evidence="2">IAC_01/95</strain>
    </source>
</reference>
<dbReference type="Proteomes" id="UP000054532">
    <property type="component" value="Unassembled WGS sequence"/>
</dbReference>